<dbReference type="EMBL" id="CP015772">
    <property type="protein sequence ID" value="ANH81567.1"/>
    <property type="molecule type" value="Genomic_DNA"/>
</dbReference>
<dbReference type="Proteomes" id="UP000077667">
    <property type="component" value="Chromosome"/>
</dbReference>
<dbReference type="KEGG" id="nia:A8C56_11805"/>
<dbReference type="Pfam" id="PF10677">
    <property type="entry name" value="DUF2490"/>
    <property type="match status" value="1"/>
</dbReference>
<evidence type="ECO:0008006" key="3">
    <source>
        <dbReference type="Google" id="ProtNLM"/>
    </source>
</evidence>
<dbReference type="RefSeq" id="WP_067756111.1">
    <property type="nucleotide sequence ID" value="NZ_CP015772.1"/>
</dbReference>
<keyword evidence="2" id="KW-1185">Reference proteome</keyword>
<accession>A0A1A9I1M7</accession>
<name>A0A1A9I1M7_9BACT</name>
<proteinExistence type="predicted"/>
<reference evidence="1 2" key="1">
    <citation type="submission" date="2016-05" db="EMBL/GenBank/DDBJ databases">
        <title>Niabella ginsenosidivorans BS26 whole genome sequencing.</title>
        <authorList>
            <person name="Im W.T."/>
            <person name="Siddiqi M.Z."/>
        </authorList>
    </citation>
    <scope>NUCLEOTIDE SEQUENCE [LARGE SCALE GENOMIC DNA]</scope>
    <source>
        <strain evidence="1 2">BS26</strain>
    </source>
</reference>
<sequence>MLIRILVLALLFYLPFKAYCQTRYEQTGWAAWFNNTKLNAKWGLYFDVQMRTYDNWTRIRNLLLRPGINYYIRPNQTATAGYLYTPTFPAPTAANGKTLTEHRIWEQYTISHPVRNGSLSHRFRLEQRFIGRTNETLFAQRFRYFFRDIQPLIPTPNGFKKGPFIALQNELFFNIQNKIKVNGSVFDQNRAYIAAGFRASSKLDIEAGYLNQMIKGADNNTMNNIIQIAVYTRF</sequence>
<dbReference type="AlphaFoldDB" id="A0A1A9I1M7"/>
<protein>
    <recommendedName>
        <fullName evidence="3">DUF2490 domain-containing protein</fullName>
    </recommendedName>
</protein>
<evidence type="ECO:0000313" key="2">
    <source>
        <dbReference type="Proteomes" id="UP000077667"/>
    </source>
</evidence>
<evidence type="ECO:0000313" key="1">
    <source>
        <dbReference type="EMBL" id="ANH81567.1"/>
    </source>
</evidence>
<dbReference type="InterPro" id="IPR019619">
    <property type="entry name" value="DUF2490"/>
</dbReference>
<gene>
    <name evidence="1" type="ORF">A8C56_11805</name>
</gene>
<dbReference type="STRING" id="1176587.A8C56_11805"/>
<organism evidence="1 2">
    <name type="scientific">Niabella ginsenosidivorans</name>
    <dbReference type="NCBI Taxonomy" id="1176587"/>
    <lineage>
        <taxon>Bacteria</taxon>
        <taxon>Pseudomonadati</taxon>
        <taxon>Bacteroidota</taxon>
        <taxon>Chitinophagia</taxon>
        <taxon>Chitinophagales</taxon>
        <taxon>Chitinophagaceae</taxon>
        <taxon>Niabella</taxon>
    </lineage>
</organism>